<feature type="transmembrane region" description="Helical" evidence="1">
    <location>
        <begin position="6"/>
        <end position="23"/>
    </location>
</feature>
<dbReference type="Proteomes" id="UP000238916">
    <property type="component" value="Unassembled WGS sequence"/>
</dbReference>
<evidence type="ECO:0008006" key="4">
    <source>
        <dbReference type="Google" id="ProtNLM"/>
    </source>
</evidence>
<evidence type="ECO:0000313" key="2">
    <source>
        <dbReference type="EMBL" id="SPF32481.1"/>
    </source>
</evidence>
<keyword evidence="1" id="KW-1133">Transmembrane helix</keyword>
<organism evidence="2 3">
    <name type="scientific">Candidatus Desulfosporosinus infrequens</name>
    <dbReference type="NCBI Taxonomy" id="2043169"/>
    <lineage>
        <taxon>Bacteria</taxon>
        <taxon>Bacillati</taxon>
        <taxon>Bacillota</taxon>
        <taxon>Clostridia</taxon>
        <taxon>Eubacteriales</taxon>
        <taxon>Desulfitobacteriaceae</taxon>
        <taxon>Desulfosporosinus</taxon>
    </lineage>
</organism>
<evidence type="ECO:0000256" key="1">
    <source>
        <dbReference type="SAM" id="Phobius"/>
    </source>
</evidence>
<keyword evidence="1" id="KW-0472">Membrane</keyword>
<accession>A0A2U3JYN3</accession>
<sequence length="130" mass="15027">MKYYQGRLVWSIMWLVSGSLWLLQGISQFEMGNNGFWLDVLVALLSLFNAYYIRNRYIALGEGKLVVNSSCIIKTVIMLANITSSEQTGKKLRLTYNEGSRLMNQKVKLSILKDLDREEFLRDLHSELSK</sequence>
<evidence type="ECO:0000313" key="3">
    <source>
        <dbReference type="Proteomes" id="UP000238916"/>
    </source>
</evidence>
<proteinExistence type="predicted"/>
<gene>
    <name evidence="2" type="ORF">SBF1_1110047</name>
</gene>
<protein>
    <recommendedName>
        <fullName evidence="4">DUF5673 domain-containing protein</fullName>
    </recommendedName>
</protein>
<reference evidence="3" key="1">
    <citation type="submission" date="2018-02" db="EMBL/GenBank/DDBJ databases">
        <authorList>
            <person name="Hausmann B."/>
        </authorList>
    </citation>
    <scope>NUCLEOTIDE SEQUENCE [LARGE SCALE GENOMIC DNA]</scope>
    <source>
        <strain evidence="3">Peat soil MAG SbF1</strain>
    </source>
</reference>
<dbReference type="AlphaFoldDB" id="A0A2U3JYN3"/>
<name>A0A2U3JYN3_9FIRM</name>
<keyword evidence="1" id="KW-0812">Transmembrane</keyword>
<feature type="transmembrane region" description="Helical" evidence="1">
    <location>
        <begin position="35"/>
        <end position="53"/>
    </location>
</feature>
<dbReference type="EMBL" id="OMOF01000015">
    <property type="protein sequence ID" value="SPF32481.1"/>
    <property type="molecule type" value="Genomic_DNA"/>
</dbReference>